<reference evidence="4 5" key="1">
    <citation type="journal article" date="2016" name="Mol. Biol. Evol.">
        <title>Comparative Genomics of Early-Diverging Mushroom-Forming Fungi Provides Insights into the Origins of Lignocellulose Decay Capabilities.</title>
        <authorList>
            <person name="Nagy L.G."/>
            <person name="Riley R."/>
            <person name="Tritt A."/>
            <person name="Adam C."/>
            <person name="Daum C."/>
            <person name="Floudas D."/>
            <person name="Sun H."/>
            <person name="Yadav J.S."/>
            <person name="Pangilinan J."/>
            <person name="Larsson K.H."/>
            <person name="Matsuura K."/>
            <person name="Barry K."/>
            <person name="Labutti K."/>
            <person name="Kuo R."/>
            <person name="Ohm R.A."/>
            <person name="Bhattacharya S.S."/>
            <person name="Shirouzu T."/>
            <person name="Yoshinaga Y."/>
            <person name="Martin F.M."/>
            <person name="Grigoriev I.V."/>
            <person name="Hibbett D.S."/>
        </authorList>
    </citation>
    <scope>NUCLEOTIDE SEQUENCE [LARGE SCALE GENOMIC DNA]</scope>
    <source>
        <strain evidence="4 5">HHB12733</strain>
    </source>
</reference>
<dbReference type="InterPro" id="IPR036291">
    <property type="entry name" value="NAD(P)-bd_dom_sf"/>
</dbReference>
<evidence type="ECO:0000259" key="3">
    <source>
        <dbReference type="Pfam" id="PF01370"/>
    </source>
</evidence>
<proteinExistence type="inferred from homology"/>
<dbReference type="EMBL" id="KV424013">
    <property type="protein sequence ID" value="KZT54480.1"/>
    <property type="molecule type" value="Genomic_DNA"/>
</dbReference>
<sequence length="345" mass="38127">MVVVEPHAKVLVTGANGYLATWILRTLLEEGYSVKGAVRSVSKGDYLVNLFKKYGDAFAYVIVEDMAKEGAFDDHVNDVEAVLHTAARATSNAKSLDELAAVNVSGTLAVLNSVLQHGTNVRRFVYTSTTGTVVDEPGKTLTEESIEWNDWVVDQVRNNPSPLGIFYYLASKVLAEQAAWEWVGKHKAGMRFDFVSLIIPWIIGPQIQEVRSRSDLTEAISILQVGLDNEWPPEQRYSHFSNWADVRDIALAHVRAMEKEQAAGQRFLISSGAFSLQDIYDALHSVTDSPLKDVPYGDPKGERGPLCIHNADKAKRILGITFRPLGPSLTQALVDHQEKLKTLPA</sequence>
<evidence type="ECO:0000313" key="4">
    <source>
        <dbReference type="EMBL" id="KZT54480.1"/>
    </source>
</evidence>
<gene>
    <name evidence="4" type="ORF">CALCODRAFT_524840</name>
</gene>
<dbReference type="InterPro" id="IPR050425">
    <property type="entry name" value="NAD(P)_dehydrat-like"/>
</dbReference>
<comment type="similarity">
    <text evidence="2">Belongs to the NAD(P)-dependent epimerase/dehydratase family. Dihydroflavonol-4-reductase subfamily.</text>
</comment>
<name>A0A165EBA0_9BASI</name>
<dbReference type="InterPro" id="IPR001509">
    <property type="entry name" value="Epimerase_deHydtase"/>
</dbReference>
<dbReference type="STRING" id="1353952.A0A165EBA0"/>
<dbReference type="Pfam" id="PF01370">
    <property type="entry name" value="Epimerase"/>
    <property type="match status" value="1"/>
</dbReference>
<organism evidence="4 5">
    <name type="scientific">Calocera cornea HHB12733</name>
    <dbReference type="NCBI Taxonomy" id="1353952"/>
    <lineage>
        <taxon>Eukaryota</taxon>
        <taxon>Fungi</taxon>
        <taxon>Dikarya</taxon>
        <taxon>Basidiomycota</taxon>
        <taxon>Agaricomycotina</taxon>
        <taxon>Dacrymycetes</taxon>
        <taxon>Dacrymycetales</taxon>
        <taxon>Dacrymycetaceae</taxon>
        <taxon>Calocera</taxon>
    </lineage>
</organism>
<evidence type="ECO:0000313" key="5">
    <source>
        <dbReference type="Proteomes" id="UP000076842"/>
    </source>
</evidence>
<protein>
    <submittedName>
        <fullName evidence="4">NAD(P)-binding protein</fullName>
    </submittedName>
</protein>
<keyword evidence="5" id="KW-1185">Reference proteome</keyword>
<dbReference type="InParanoid" id="A0A165EBA0"/>
<dbReference type="Gene3D" id="3.40.50.720">
    <property type="entry name" value="NAD(P)-binding Rossmann-like Domain"/>
    <property type="match status" value="1"/>
</dbReference>
<dbReference type="SUPFAM" id="SSF51735">
    <property type="entry name" value="NAD(P)-binding Rossmann-fold domains"/>
    <property type="match status" value="1"/>
</dbReference>
<keyword evidence="1" id="KW-0560">Oxidoreductase</keyword>
<feature type="domain" description="NAD-dependent epimerase/dehydratase" evidence="3">
    <location>
        <begin position="10"/>
        <end position="267"/>
    </location>
</feature>
<dbReference type="OrthoDB" id="2735536at2759"/>
<dbReference type="AlphaFoldDB" id="A0A165EBA0"/>
<dbReference type="GO" id="GO:0016616">
    <property type="term" value="F:oxidoreductase activity, acting on the CH-OH group of donors, NAD or NADP as acceptor"/>
    <property type="evidence" value="ECO:0007669"/>
    <property type="project" value="TreeGrafter"/>
</dbReference>
<dbReference type="Proteomes" id="UP000076842">
    <property type="component" value="Unassembled WGS sequence"/>
</dbReference>
<accession>A0A165EBA0</accession>
<dbReference type="PANTHER" id="PTHR10366">
    <property type="entry name" value="NAD DEPENDENT EPIMERASE/DEHYDRATASE"/>
    <property type="match status" value="1"/>
</dbReference>
<evidence type="ECO:0000256" key="2">
    <source>
        <dbReference type="ARBA" id="ARBA00023445"/>
    </source>
</evidence>
<evidence type="ECO:0000256" key="1">
    <source>
        <dbReference type="ARBA" id="ARBA00023002"/>
    </source>
</evidence>
<dbReference type="PANTHER" id="PTHR10366:SF564">
    <property type="entry name" value="STEROL-4-ALPHA-CARBOXYLATE 3-DEHYDROGENASE, DECARBOXYLATING"/>
    <property type="match status" value="1"/>
</dbReference>